<evidence type="ECO:0000313" key="1">
    <source>
        <dbReference type="EMBL" id="GBM87713.1"/>
    </source>
</evidence>
<keyword evidence="2" id="KW-1185">Reference proteome</keyword>
<sequence length="85" mass="10010">MVLIFDEVIKSLKGAKECRLRCCRVDSRLTGVRIIRDNPTTTTKKRKRRLRPLECLERAHSSQPFLLYWTHPADFESNQTPVRLL</sequence>
<dbReference type="Proteomes" id="UP000499080">
    <property type="component" value="Unassembled WGS sequence"/>
</dbReference>
<name>A0A4Y2JBM7_ARAVE</name>
<proteinExistence type="predicted"/>
<gene>
    <name evidence="1" type="ORF">AVEN_57229_1</name>
</gene>
<protein>
    <submittedName>
        <fullName evidence="1">Uncharacterized protein</fullName>
    </submittedName>
</protein>
<comment type="caution">
    <text evidence="1">The sequence shown here is derived from an EMBL/GenBank/DDBJ whole genome shotgun (WGS) entry which is preliminary data.</text>
</comment>
<organism evidence="1 2">
    <name type="scientific">Araneus ventricosus</name>
    <name type="common">Orbweaver spider</name>
    <name type="synonym">Epeira ventricosa</name>
    <dbReference type="NCBI Taxonomy" id="182803"/>
    <lineage>
        <taxon>Eukaryota</taxon>
        <taxon>Metazoa</taxon>
        <taxon>Ecdysozoa</taxon>
        <taxon>Arthropoda</taxon>
        <taxon>Chelicerata</taxon>
        <taxon>Arachnida</taxon>
        <taxon>Araneae</taxon>
        <taxon>Araneomorphae</taxon>
        <taxon>Entelegynae</taxon>
        <taxon>Araneoidea</taxon>
        <taxon>Araneidae</taxon>
        <taxon>Araneus</taxon>
    </lineage>
</organism>
<accession>A0A4Y2JBM7</accession>
<reference evidence="1 2" key="1">
    <citation type="journal article" date="2019" name="Sci. Rep.">
        <title>Orb-weaving spider Araneus ventricosus genome elucidates the spidroin gene catalogue.</title>
        <authorList>
            <person name="Kono N."/>
            <person name="Nakamura H."/>
            <person name="Ohtoshi R."/>
            <person name="Moran D.A.P."/>
            <person name="Shinohara A."/>
            <person name="Yoshida Y."/>
            <person name="Fujiwara M."/>
            <person name="Mori M."/>
            <person name="Tomita M."/>
            <person name="Arakawa K."/>
        </authorList>
    </citation>
    <scope>NUCLEOTIDE SEQUENCE [LARGE SCALE GENOMIC DNA]</scope>
</reference>
<dbReference type="AlphaFoldDB" id="A0A4Y2JBM7"/>
<dbReference type="EMBL" id="BGPR01003403">
    <property type="protein sequence ID" value="GBM87713.1"/>
    <property type="molecule type" value="Genomic_DNA"/>
</dbReference>
<evidence type="ECO:0000313" key="2">
    <source>
        <dbReference type="Proteomes" id="UP000499080"/>
    </source>
</evidence>